<keyword evidence="3" id="KW-1185">Reference proteome</keyword>
<dbReference type="EMBL" id="JBIYXZ010002076">
    <property type="protein sequence ID" value="KAL3056668.1"/>
    <property type="molecule type" value="Genomic_DNA"/>
</dbReference>
<sequence>MLLDTGRKPAICAKGCSIQLLQPDWKESCHNTPLSSPPVVQWDEALRNNRSLSPLGLAPPPSWLGNTWWSLQPPRRCTDTLTTHLSSPVKSARQQQPQQ</sequence>
<proteinExistence type="predicted"/>
<evidence type="ECO:0000313" key="3">
    <source>
        <dbReference type="Proteomes" id="UP001619887"/>
    </source>
</evidence>
<accession>A0ABD2GS84</accession>
<feature type="region of interest" description="Disordered" evidence="1">
    <location>
        <begin position="80"/>
        <end position="99"/>
    </location>
</feature>
<reference evidence="2 3" key="2">
    <citation type="journal article" date="2024" name="G3 (Bethesda)">
        <title>The genome of the cryopelagic Antarctic bald notothen, Trematomus borchgrevinki.</title>
        <authorList>
            <person name="Rayamajhi N."/>
            <person name="Rivera-Colon A.G."/>
            <person name="Minhas B.F."/>
            <person name="Cheng C.C."/>
            <person name="Catchen J.M."/>
        </authorList>
    </citation>
    <scope>NUCLEOTIDE SEQUENCE [LARGE SCALE GENOMIC DNA]</scope>
    <source>
        <strain evidence="2">AGRC-2024</strain>
    </source>
</reference>
<organism evidence="2 3">
    <name type="scientific">Pagothenia borchgrevinki</name>
    <name type="common">Bald rockcod</name>
    <name type="synonym">Trematomus borchgrevinki</name>
    <dbReference type="NCBI Taxonomy" id="8213"/>
    <lineage>
        <taxon>Eukaryota</taxon>
        <taxon>Metazoa</taxon>
        <taxon>Chordata</taxon>
        <taxon>Craniata</taxon>
        <taxon>Vertebrata</taxon>
        <taxon>Euteleostomi</taxon>
        <taxon>Actinopterygii</taxon>
        <taxon>Neopterygii</taxon>
        <taxon>Teleostei</taxon>
        <taxon>Neoteleostei</taxon>
        <taxon>Acanthomorphata</taxon>
        <taxon>Eupercaria</taxon>
        <taxon>Perciformes</taxon>
        <taxon>Notothenioidei</taxon>
        <taxon>Nototheniidae</taxon>
        <taxon>Pagothenia</taxon>
    </lineage>
</organism>
<gene>
    <name evidence="2" type="ORF">OYC64_019196</name>
</gene>
<comment type="caution">
    <text evidence="2">The sequence shown here is derived from an EMBL/GenBank/DDBJ whole genome shotgun (WGS) entry which is preliminary data.</text>
</comment>
<evidence type="ECO:0000313" key="2">
    <source>
        <dbReference type="EMBL" id="KAL3056668.1"/>
    </source>
</evidence>
<evidence type="ECO:0000256" key="1">
    <source>
        <dbReference type="SAM" id="MobiDB-lite"/>
    </source>
</evidence>
<dbReference type="AlphaFoldDB" id="A0ABD2GS84"/>
<reference evidence="2 3" key="1">
    <citation type="journal article" date="2022" name="G3 (Bethesda)">
        <title>Evaluating Illumina-, Nanopore-, and PacBio-based genome assembly strategies with the bald notothen, Trematomus borchgrevinki.</title>
        <authorList>
            <person name="Rayamajhi N."/>
            <person name="Cheng C.C."/>
            <person name="Catchen J.M."/>
        </authorList>
    </citation>
    <scope>NUCLEOTIDE SEQUENCE [LARGE SCALE GENOMIC DNA]</scope>
    <source>
        <strain evidence="2">AGRC-2024</strain>
    </source>
</reference>
<dbReference type="Proteomes" id="UP001619887">
    <property type="component" value="Unassembled WGS sequence"/>
</dbReference>
<protein>
    <submittedName>
        <fullName evidence="2">Uncharacterized protein</fullName>
    </submittedName>
</protein>
<name>A0ABD2GS84_PAGBO</name>